<reference evidence="7" key="1">
    <citation type="submission" date="2021-01" db="EMBL/GenBank/DDBJ databases">
        <title>Adiantum capillus-veneris genome.</title>
        <authorList>
            <person name="Fang Y."/>
            <person name="Liao Q."/>
        </authorList>
    </citation>
    <scope>NUCLEOTIDE SEQUENCE</scope>
    <source>
        <strain evidence="7">H3</strain>
        <tissue evidence="7">Leaf</tissue>
    </source>
</reference>
<dbReference type="AlphaFoldDB" id="A0A9D4VE69"/>
<dbReference type="GO" id="GO:0003677">
    <property type="term" value="F:DNA binding"/>
    <property type="evidence" value="ECO:0007669"/>
    <property type="project" value="UniProtKB-KW"/>
</dbReference>
<evidence type="ECO:0000313" key="7">
    <source>
        <dbReference type="EMBL" id="KAI5083883.1"/>
    </source>
</evidence>
<dbReference type="GO" id="GO:0005634">
    <property type="term" value="C:nucleus"/>
    <property type="evidence" value="ECO:0007669"/>
    <property type="project" value="UniProtKB-SubCell"/>
</dbReference>
<evidence type="ECO:0000256" key="1">
    <source>
        <dbReference type="ARBA" id="ARBA00004123"/>
    </source>
</evidence>
<organism evidence="7 8">
    <name type="scientific">Adiantum capillus-veneris</name>
    <name type="common">Maidenhair fern</name>
    <dbReference type="NCBI Taxonomy" id="13818"/>
    <lineage>
        <taxon>Eukaryota</taxon>
        <taxon>Viridiplantae</taxon>
        <taxon>Streptophyta</taxon>
        <taxon>Embryophyta</taxon>
        <taxon>Tracheophyta</taxon>
        <taxon>Polypodiopsida</taxon>
        <taxon>Polypodiidae</taxon>
        <taxon>Polypodiales</taxon>
        <taxon>Pteridineae</taxon>
        <taxon>Pteridaceae</taxon>
        <taxon>Vittarioideae</taxon>
        <taxon>Adiantum</taxon>
    </lineage>
</organism>
<keyword evidence="3" id="KW-0238">DNA-binding</keyword>
<evidence type="ECO:0000256" key="3">
    <source>
        <dbReference type="ARBA" id="ARBA00023125"/>
    </source>
</evidence>
<comment type="caution">
    <text evidence="7">The sequence shown here is derived from an EMBL/GenBank/DDBJ whole genome shotgun (WGS) entry which is preliminary data.</text>
</comment>
<evidence type="ECO:0000256" key="5">
    <source>
        <dbReference type="ARBA" id="ARBA00023242"/>
    </source>
</evidence>
<dbReference type="InterPro" id="IPR016177">
    <property type="entry name" value="DNA-bd_dom_sf"/>
</dbReference>
<gene>
    <name evidence="7" type="ORF">GOP47_0000052</name>
</gene>
<dbReference type="PROSITE" id="PS50982">
    <property type="entry name" value="MBD"/>
    <property type="match status" value="1"/>
</dbReference>
<name>A0A9D4VE69_ADICA</name>
<dbReference type="EMBL" id="JABFUD020000001">
    <property type="protein sequence ID" value="KAI5083883.1"/>
    <property type="molecule type" value="Genomic_DNA"/>
</dbReference>
<dbReference type="OrthoDB" id="10072024at2759"/>
<keyword evidence="2" id="KW-0805">Transcription regulation</keyword>
<dbReference type="Pfam" id="PF01429">
    <property type="entry name" value="MBD"/>
    <property type="match status" value="1"/>
</dbReference>
<evidence type="ECO:0000256" key="4">
    <source>
        <dbReference type="ARBA" id="ARBA00023163"/>
    </source>
</evidence>
<evidence type="ECO:0000313" key="8">
    <source>
        <dbReference type="Proteomes" id="UP000886520"/>
    </source>
</evidence>
<proteinExistence type="predicted"/>
<dbReference type="Proteomes" id="UP000886520">
    <property type="component" value="Chromosome 1"/>
</dbReference>
<dbReference type="InterPro" id="IPR001739">
    <property type="entry name" value="Methyl_CpG_DNA-bd"/>
</dbReference>
<evidence type="ECO:0000259" key="6">
    <source>
        <dbReference type="PROSITE" id="PS50982"/>
    </source>
</evidence>
<sequence length="942" mass="103765">MNKLISHSYGTRTPESKRLPLLHIHGRRLSTKNYGNCSPETISHASSPAFTKTESTNITTAPPTAHRRMYSDDHQAAYHDKPVELATTLWPPETTNYWFPNWKELFHGFLVVQKGQPSHALVTDSEQRGRGVCIQEQKSGCPPQCSSSQPVHLGPNNANTSIHWAPFSQESQQHHLWTYTNAYQQKRGSRPQSSSTQSVHFGSINNANTSTHHIPSSQQSQHHHLQMYSNDKTQEPLHILPVMRQAKDQAQIAEANKASSSLIRAPGIITKRSIRSPFWLPQGWITEIHIRRTGTTAGTRDKYFKHLTSGRTFRTRKDVLHFTSTGKGRARKKSRGHKPLMYSAGHSLLKTFAHEKLSILEDLLPYTQSCCENKHSTHAASSLVLGLSGPELNDGSGPLCSGLPCKQLDSLGSSSSIQSPVKEYAKEKSHKLPVTKKARILPSKVGEDKPASKLLQWLTKPVPIDDNTPLSKDNTLALTVSFTGPDAEKAATEVADERSTKDLSWRVQTAHRAIQLSKQIQAAHNDVVQMSREMQATAEKLSQEILVAKKDADLDREMQVSHAPIETIVVLADNAEVSKGCKTQIETSSRSLVASSVDNEVSKPGEAISKLPNPAHFPSFANNHGNCGASGSDCTSGVSKVLLHAATSMPETGSSSLLPVNKPPTWPNVIEHPKVQMVKAACAPMEAETAVAKMYKDLFNHGKQPAQTALVETLQKHATPAVLIPHRTERSPVSKEDVTQPALWPEVPTHILLPITSGNVAKAVDVCASTYYEVAQPVNAITASTHVTRSHVLVNNHYWKQPDEVTEANDAEGLFPMDHLGQVPVIEQAPNGIYTATTEKLGIVSYEAQRGAYSALESGMQETSDRRQNVNLQAIGEIEARRLRRQKFSAVLNPTLDLSRLSPSLTTRQKAKVVEKMKARHARELLATLGKHICRKAVRRKS</sequence>
<dbReference type="PANTHER" id="PTHR12396:SF46">
    <property type="entry name" value="METHYL-CPG-BINDING DOMAIN-CONTAINING PROTEIN 6"/>
    <property type="match status" value="1"/>
</dbReference>
<accession>A0A9D4VE69</accession>
<feature type="domain" description="MBD" evidence="6">
    <location>
        <begin position="270"/>
        <end position="347"/>
    </location>
</feature>
<keyword evidence="8" id="KW-1185">Reference proteome</keyword>
<comment type="subcellular location">
    <subcellularLocation>
        <location evidence="1">Nucleus</location>
    </subcellularLocation>
</comment>
<keyword evidence="5" id="KW-0539">Nucleus</keyword>
<dbReference type="SUPFAM" id="SSF54171">
    <property type="entry name" value="DNA-binding domain"/>
    <property type="match status" value="1"/>
</dbReference>
<evidence type="ECO:0000256" key="2">
    <source>
        <dbReference type="ARBA" id="ARBA00023015"/>
    </source>
</evidence>
<protein>
    <recommendedName>
        <fullName evidence="6">MBD domain-containing protein</fullName>
    </recommendedName>
</protein>
<keyword evidence="4" id="KW-0804">Transcription</keyword>
<dbReference type="Gene3D" id="3.30.890.10">
    <property type="entry name" value="Methyl-cpg-binding Protein 2, Chain A"/>
    <property type="match status" value="1"/>
</dbReference>
<dbReference type="PANTHER" id="PTHR12396">
    <property type="entry name" value="METHYL-CPG BINDING PROTEIN, MBD"/>
    <property type="match status" value="1"/>
</dbReference>